<keyword evidence="3" id="KW-1185">Reference proteome</keyword>
<keyword evidence="1" id="KW-1133">Transmembrane helix</keyword>
<protein>
    <submittedName>
        <fullName evidence="2">Uncharacterized protein</fullName>
    </submittedName>
</protein>
<dbReference type="InterPro" id="IPR015422">
    <property type="entry name" value="PyrdxlP-dep_Trfase_small"/>
</dbReference>
<reference evidence="2 3" key="1">
    <citation type="submission" date="2019-05" db="EMBL/GenBank/DDBJ databases">
        <title>Another draft genome of Portunus trituberculatus and its Hox gene families provides insights of decapod evolution.</title>
        <authorList>
            <person name="Jeong J.-H."/>
            <person name="Song I."/>
            <person name="Kim S."/>
            <person name="Choi T."/>
            <person name="Kim D."/>
            <person name="Ryu S."/>
            <person name="Kim W."/>
        </authorList>
    </citation>
    <scope>NUCLEOTIDE SEQUENCE [LARGE SCALE GENOMIC DNA]</scope>
    <source>
        <tissue evidence="2">Muscle</tissue>
    </source>
</reference>
<evidence type="ECO:0000313" key="3">
    <source>
        <dbReference type="Proteomes" id="UP000324222"/>
    </source>
</evidence>
<evidence type="ECO:0000256" key="1">
    <source>
        <dbReference type="SAM" id="Phobius"/>
    </source>
</evidence>
<keyword evidence="1" id="KW-0472">Membrane</keyword>
<dbReference type="InterPro" id="IPR015421">
    <property type="entry name" value="PyrdxlP-dep_Trfase_major"/>
</dbReference>
<dbReference type="Proteomes" id="UP000324222">
    <property type="component" value="Unassembled WGS sequence"/>
</dbReference>
<comment type="caution">
    <text evidence="2">The sequence shown here is derived from an EMBL/GenBank/DDBJ whole genome shotgun (WGS) entry which is preliminary data.</text>
</comment>
<dbReference type="InterPro" id="IPR015424">
    <property type="entry name" value="PyrdxlP-dep_Trfase"/>
</dbReference>
<name>A0A5B7JM02_PORTR</name>
<keyword evidence="1" id="KW-0812">Transmembrane</keyword>
<dbReference type="OrthoDB" id="10262468at2759"/>
<gene>
    <name evidence="2" type="ORF">E2C01_091057</name>
</gene>
<dbReference type="EMBL" id="VSRR010103704">
    <property type="protein sequence ID" value="MPC95829.1"/>
    <property type="molecule type" value="Genomic_DNA"/>
</dbReference>
<accession>A0A5B7JM02</accession>
<dbReference type="Gene3D" id="3.40.640.10">
    <property type="entry name" value="Type I PLP-dependent aspartate aminotransferase-like (Major domain)"/>
    <property type="match status" value="1"/>
</dbReference>
<organism evidence="2 3">
    <name type="scientific">Portunus trituberculatus</name>
    <name type="common">Swimming crab</name>
    <name type="synonym">Neptunus trituberculatus</name>
    <dbReference type="NCBI Taxonomy" id="210409"/>
    <lineage>
        <taxon>Eukaryota</taxon>
        <taxon>Metazoa</taxon>
        <taxon>Ecdysozoa</taxon>
        <taxon>Arthropoda</taxon>
        <taxon>Crustacea</taxon>
        <taxon>Multicrustacea</taxon>
        <taxon>Malacostraca</taxon>
        <taxon>Eumalacostraca</taxon>
        <taxon>Eucarida</taxon>
        <taxon>Decapoda</taxon>
        <taxon>Pleocyemata</taxon>
        <taxon>Brachyura</taxon>
        <taxon>Eubrachyura</taxon>
        <taxon>Portunoidea</taxon>
        <taxon>Portunidae</taxon>
        <taxon>Portuninae</taxon>
        <taxon>Portunus</taxon>
    </lineage>
</organism>
<dbReference type="AlphaFoldDB" id="A0A5B7JM02"/>
<sequence>MEDEVLAKLNKEDTLTLTSRHQYYNDTSGLPELRKAVANFLTRHHKPREAISPKNVSFLCVPSDIILFLLILKSWISFGPGT</sequence>
<dbReference type="SUPFAM" id="SSF53383">
    <property type="entry name" value="PLP-dependent transferases"/>
    <property type="match status" value="1"/>
</dbReference>
<dbReference type="Gene3D" id="3.90.1150.10">
    <property type="entry name" value="Aspartate Aminotransferase, domain 1"/>
    <property type="match status" value="1"/>
</dbReference>
<evidence type="ECO:0000313" key="2">
    <source>
        <dbReference type="EMBL" id="MPC95829.1"/>
    </source>
</evidence>
<feature type="transmembrane region" description="Helical" evidence="1">
    <location>
        <begin position="56"/>
        <end position="76"/>
    </location>
</feature>
<proteinExistence type="predicted"/>